<evidence type="ECO:0000256" key="5">
    <source>
        <dbReference type="ARBA" id="ARBA00023186"/>
    </source>
</evidence>
<feature type="domain" description="PpiC" evidence="8">
    <location>
        <begin position="196"/>
        <end position="298"/>
    </location>
</feature>
<evidence type="ECO:0000256" key="2">
    <source>
        <dbReference type="ARBA" id="ARBA00022737"/>
    </source>
</evidence>
<dbReference type="GO" id="GO:0003755">
    <property type="term" value="F:peptidyl-prolyl cis-trans isomerase activity"/>
    <property type="evidence" value="ECO:0007669"/>
    <property type="project" value="UniProtKB-UniRule"/>
</dbReference>
<keyword evidence="6 7" id="KW-0413">Isomerase</keyword>
<dbReference type="Pfam" id="PF00639">
    <property type="entry name" value="Rotamase"/>
    <property type="match status" value="2"/>
</dbReference>
<dbReference type="PROSITE" id="PS50198">
    <property type="entry name" value="PPIC_PPIASE_2"/>
    <property type="match status" value="2"/>
</dbReference>
<comment type="subcellular location">
    <subcellularLocation>
        <location evidence="7">Periplasm</location>
    </subcellularLocation>
    <text evidence="7">Is capable of associating with the outer membrane.</text>
</comment>
<dbReference type="AlphaFoldDB" id="A0A315EAR6"/>
<dbReference type="InterPro" id="IPR027304">
    <property type="entry name" value="Trigger_fact/SurA_dom_sf"/>
</dbReference>
<protein>
    <recommendedName>
        <fullName evidence="7">Chaperone SurA</fullName>
    </recommendedName>
    <alternativeName>
        <fullName evidence="7">Peptidyl-prolyl cis-trans isomerase SurA</fullName>
        <shortName evidence="7">PPIase SurA</shortName>
        <ecNumber evidence="7">5.2.1.8</ecNumber>
    </alternativeName>
    <alternativeName>
        <fullName evidence="7">Rotamase SurA</fullName>
    </alternativeName>
</protein>
<dbReference type="SUPFAM" id="SSF109998">
    <property type="entry name" value="Triger factor/SurA peptide-binding domain-like"/>
    <property type="match status" value="1"/>
</dbReference>
<dbReference type="EMBL" id="NESN01000002">
    <property type="protein sequence ID" value="PUE54381.1"/>
    <property type="molecule type" value="Genomic_DNA"/>
</dbReference>
<dbReference type="GO" id="GO:0006457">
    <property type="term" value="P:protein folding"/>
    <property type="evidence" value="ECO:0007669"/>
    <property type="project" value="UniProtKB-UniRule"/>
</dbReference>
<feature type="domain" description="PpiC" evidence="8">
    <location>
        <begin position="307"/>
        <end position="406"/>
    </location>
</feature>
<dbReference type="PANTHER" id="PTHR47637:SF1">
    <property type="entry name" value="CHAPERONE SURA"/>
    <property type="match status" value="1"/>
</dbReference>
<dbReference type="InterPro" id="IPR023034">
    <property type="entry name" value="PPIase_SurA"/>
</dbReference>
<dbReference type="PROSITE" id="PS01096">
    <property type="entry name" value="PPIC_PPIASE_1"/>
    <property type="match status" value="1"/>
</dbReference>
<evidence type="ECO:0000259" key="8">
    <source>
        <dbReference type="PROSITE" id="PS50198"/>
    </source>
</evidence>
<comment type="domain">
    <text evidence="7">The PPIase activity resides only in the second parvulin domain. The N-terminal region and the C-terminal tail are necessary and sufficient for the chaperone activity of SurA. The PPIase activity is dispensable for SurA to function as a chaperone. The N-terminal region and the C-terminal tail are also required for porin recognition.</text>
</comment>
<dbReference type="GO" id="GO:0051082">
    <property type="term" value="F:unfolded protein binding"/>
    <property type="evidence" value="ECO:0007669"/>
    <property type="project" value="UniProtKB-UniRule"/>
</dbReference>
<evidence type="ECO:0000256" key="3">
    <source>
        <dbReference type="ARBA" id="ARBA00022764"/>
    </source>
</evidence>
<dbReference type="GO" id="GO:0050821">
    <property type="term" value="P:protein stabilization"/>
    <property type="evidence" value="ECO:0007669"/>
    <property type="project" value="InterPro"/>
</dbReference>
<evidence type="ECO:0000256" key="7">
    <source>
        <dbReference type="HAMAP-Rule" id="MF_01183"/>
    </source>
</evidence>
<accession>A0A315EAR6</accession>
<dbReference type="Gene3D" id="1.10.4030.10">
    <property type="entry name" value="Porin chaperone SurA, peptide-binding domain"/>
    <property type="match status" value="1"/>
</dbReference>
<dbReference type="OrthoDB" id="14196at2"/>
<keyword evidence="2 7" id="KW-0677">Repeat</keyword>
<dbReference type="InterPro" id="IPR015391">
    <property type="entry name" value="SurA_N"/>
</dbReference>
<evidence type="ECO:0000256" key="6">
    <source>
        <dbReference type="ARBA" id="ARBA00023235"/>
    </source>
</evidence>
<comment type="caution">
    <text evidence="9">The sequence shown here is derived from an EMBL/GenBank/DDBJ whole genome shotgun (WGS) entry which is preliminary data.</text>
</comment>
<dbReference type="Gene3D" id="3.10.50.40">
    <property type="match status" value="2"/>
</dbReference>
<dbReference type="SUPFAM" id="SSF54534">
    <property type="entry name" value="FKBP-like"/>
    <property type="match status" value="2"/>
</dbReference>
<sequence precursor="true">MNKLFSPARSAWLASILGAVSLLGTPGVWAQTPNVAPVKASTVAIRQADFIVAVVNSEPITNRDVQVLRQRLANETTARGGSKPDTNELTRLAVEQLINEKAQLQQARDAGIKIEDEAIDQAEVNVAASNQLTRDEMHKRLAQDGIALSTFREQLRTQLTLSRLREREIEGRVRVTDLEVEQFLREQLKAQAAQLPAELNLGMILIAVPENSSESETKALSERAADIARRARGGESFSDLAKSFSQATDRGANGGDMGLRPMDRYPDLFVNATRSLNVGDVSAPVRSAAGFHVLKVIERRQANTLLVTQTRARHILLRPSAQMSQAQAVAKLTEVRQAVVSGKADFAAVARQMSQDGSAQQGGDLGWANPGMFVPEFEQVMNRLRPGQVAEPLVSRFGVHLIEVTDRRNAPMSDQEQRTMARSALREKKLDEAYATWVQDIRGRAYVEMREPPQ</sequence>
<dbReference type="Pfam" id="PF09312">
    <property type="entry name" value="SurA_N"/>
    <property type="match status" value="1"/>
</dbReference>
<evidence type="ECO:0000256" key="1">
    <source>
        <dbReference type="ARBA" id="ARBA00022729"/>
    </source>
</evidence>
<comment type="function">
    <text evidence="7">Chaperone involved in the correct folding and assembly of outer membrane proteins. Recognizes specific patterns of aromatic residues and the orientation of their side chains, which are found more frequently in integral outer membrane proteins. May act in both early periplasmic and late outer membrane-associated steps of protein maturation.</text>
</comment>
<dbReference type="GO" id="GO:0042277">
    <property type="term" value="F:peptide binding"/>
    <property type="evidence" value="ECO:0007669"/>
    <property type="project" value="InterPro"/>
</dbReference>
<feature type="signal peptide" evidence="7">
    <location>
        <begin position="1"/>
        <end position="30"/>
    </location>
</feature>
<dbReference type="InterPro" id="IPR023058">
    <property type="entry name" value="PPIase_PpiC_CS"/>
</dbReference>
<dbReference type="InterPro" id="IPR046357">
    <property type="entry name" value="PPIase_dom_sf"/>
</dbReference>
<evidence type="ECO:0000256" key="4">
    <source>
        <dbReference type="ARBA" id="ARBA00023110"/>
    </source>
</evidence>
<keyword evidence="3 7" id="KW-0574">Periplasm</keyword>
<keyword evidence="4 7" id="KW-0697">Rotamase</keyword>
<feature type="chain" id="PRO_5016472103" description="Chaperone SurA" evidence="7">
    <location>
        <begin position="31"/>
        <end position="454"/>
    </location>
</feature>
<name>A0A315EAR6_9BURK</name>
<evidence type="ECO:0000313" key="9">
    <source>
        <dbReference type="EMBL" id="PUE54381.1"/>
    </source>
</evidence>
<keyword evidence="1 7" id="KW-0732">Signal</keyword>
<dbReference type="RefSeq" id="WP_108312340.1">
    <property type="nucleotide sequence ID" value="NZ_NESN01000002.1"/>
</dbReference>
<dbReference type="HAMAP" id="MF_01183">
    <property type="entry name" value="Chaperone_SurA"/>
    <property type="match status" value="1"/>
</dbReference>
<organism evidence="9 10">
    <name type="scientific">Limnohabitans parvus II-B4</name>
    <dbReference type="NCBI Taxonomy" id="1293052"/>
    <lineage>
        <taxon>Bacteria</taxon>
        <taxon>Pseudomonadati</taxon>
        <taxon>Pseudomonadota</taxon>
        <taxon>Betaproteobacteria</taxon>
        <taxon>Burkholderiales</taxon>
        <taxon>Comamonadaceae</taxon>
        <taxon>Limnohabitans</taxon>
    </lineage>
</organism>
<comment type="catalytic activity">
    <reaction evidence="7">
        <text>[protein]-peptidylproline (omega=180) = [protein]-peptidylproline (omega=0)</text>
        <dbReference type="Rhea" id="RHEA:16237"/>
        <dbReference type="Rhea" id="RHEA-COMP:10747"/>
        <dbReference type="Rhea" id="RHEA-COMP:10748"/>
        <dbReference type="ChEBI" id="CHEBI:83833"/>
        <dbReference type="ChEBI" id="CHEBI:83834"/>
        <dbReference type="EC" id="5.2.1.8"/>
    </reaction>
</comment>
<dbReference type="GO" id="GO:0043165">
    <property type="term" value="P:Gram-negative-bacterium-type cell outer membrane assembly"/>
    <property type="evidence" value="ECO:0007669"/>
    <property type="project" value="InterPro"/>
</dbReference>
<dbReference type="GO" id="GO:0030288">
    <property type="term" value="C:outer membrane-bounded periplasmic space"/>
    <property type="evidence" value="ECO:0007669"/>
    <property type="project" value="InterPro"/>
</dbReference>
<dbReference type="InterPro" id="IPR000297">
    <property type="entry name" value="PPIase_PpiC"/>
</dbReference>
<reference evidence="9 10" key="1">
    <citation type="submission" date="2017-04" db="EMBL/GenBank/DDBJ databases">
        <title>Unexpected and diverse lifestyles within the genus Limnohabitans.</title>
        <authorList>
            <person name="Kasalicky V."/>
            <person name="Mehrshad M."/>
            <person name="Andrei S.-A."/>
            <person name="Salcher M."/>
            <person name="Kratochvilova H."/>
            <person name="Simek K."/>
            <person name="Ghai R."/>
        </authorList>
    </citation>
    <scope>NUCLEOTIDE SEQUENCE [LARGE SCALE GENOMIC DNA]</scope>
    <source>
        <strain evidence="9 10">II-B4</strain>
    </source>
</reference>
<keyword evidence="5 7" id="KW-0143">Chaperone</keyword>
<dbReference type="PANTHER" id="PTHR47637">
    <property type="entry name" value="CHAPERONE SURA"/>
    <property type="match status" value="1"/>
</dbReference>
<evidence type="ECO:0000313" key="10">
    <source>
        <dbReference type="Proteomes" id="UP000250790"/>
    </source>
</evidence>
<proteinExistence type="inferred from homology"/>
<keyword evidence="10" id="KW-1185">Reference proteome</keyword>
<dbReference type="Proteomes" id="UP000250790">
    <property type="component" value="Unassembled WGS sequence"/>
</dbReference>
<gene>
    <name evidence="7" type="primary">surA</name>
    <name evidence="9" type="ORF">B9Z37_07520</name>
</gene>
<dbReference type="InterPro" id="IPR050280">
    <property type="entry name" value="OMP_Chaperone_SurA"/>
</dbReference>
<dbReference type="EC" id="5.2.1.8" evidence="7"/>